<evidence type="ECO:0000313" key="2">
    <source>
        <dbReference type="EMBL" id="GAP63993.1"/>
    </source>
</evidence>
<gene>
    <name evidence="2" type="ORF">ARMA_2416</name>
</gene>
<sequence length="271" mass="29273">MLEGDTVSPFSFWWNGAQRLCAEERRLAMRRMFMLMLVCWGVLLMGCAPSSEEATREATPLVLVEEASPTPEMQTSVVAVSPTPETPVTASPTPTVGMPPELSGACRLVVDADTTVYMRPSTEADVFGLLTAGETVELVARTADEWVAFEPGVAQAANVGVFRYRWVRLGETAHVEGNCETLPEVWAPRADGCYLMVILETPVYAEPRDDAPLLITLVPEMVAAVVGWNADRTWAQVDLSDGTVGVSGAGWVQADTLNLNGPCDTLPVVEE</sequence>
<proteinExistence type="predicted"/>
<feature type="region of interest" description="Disordered" evidence="1">
    <location>
        <begin position="75"/>
        <end position="97"/>
    </location>
</feature>
<organism evidence="2 3">
    <name type="scientific">Ardenticatena maritima</name>
    <dbReference type="NCBI Taxonomy" id="872965"/>
    <lineage>
        <taxon>Bacteria</taxon>
        <taxon>Bacillati</taxon>
        <taxon>Chloroflexota</taxon>
        <taxon>Ardenticatenia</taxon>
        <taxon>Ardenticatenales</taxon>
        <taxon>Ardenticatenaceae</taxon>
        <taxon>Ardenticatena</taxon>
    </lineage>
</organism>
<evidence type="ECO:0000313" key="3">
    <source>
        <dbReference type="Proteomes" id="UP000037784"/>
    </source>
</evidence>
<protein>
    <recommendedName>
        <fullName evidence="4">SH3b domain-containing protein</fullName>
    </recommendedName>
</protein>
<dbReference type="EMBL" id="BBZA01000218">
    <property type="protein sequence ID" value="GAP63993.1"/>
    <property type="molecule type" value="Genomic_DNA"/>
</dbReference>
<keyword evidence="3" id="KW-1185">Reference proteome</keyword>
<evidence type="ECO:0008006" key="4">
    <source>
        <dbReference type="Google" id="ProtNLM"/>
    </source>
</evidence>
<dbReference type="AlphaFoldDB" id="A0A0M8K8I6"/>
<dbReference type="Proteomes" id="UP000037784">
    <property type="component" value="Unassembled WGS sequence"/>
</dbReference>
<dbReference type="InParanoid" id="A0A0M8K8I6"/>
<reference evidence="3" key="2">
    <citation type="submission" date="2015-08" db="EMBL/GenBank/DDBJ databases">
        <title>Draft Genome Sequence of a Heterotrophic Facultative Anaerobic Bacterium Ardenticatena maritima Strain 110S.</title>
        <authorList>
            <person name="Kawaichi S."/>
            <person name="Yoshida T."/>
            <person name="Sako Y."/>
            <person name="Nakamura R."/>
        </authorList>
    </citation>
    <scope>NUCLEOTIDE SEQUENCE [LARGE SCALE GENOMIC DNA]</scope>
    <source>
        <strain evidence="3">110S</strain>
    </source>
</reference>
<name>A0A0M8K8I6_9CHLR</name>
<accession>A0A0M8K8I6</accession>
<comment type="caution">
    <text evidence="2">The sequence shown here is derived from an EMBL/GenBank/DDBJ whole genome shotgun (WGS) entry which is preliminary data.</text>
</comment>
<dbReference type="STRING" id="872965.SE16_15135"/>
<reference evidence="2 3" key="1">
    <citation type="journal article" date="2015" name="Genome Announc.">
        <title>Draft Genome Sequence of a Heterotrophic Facultative Anaerobic Thermophilic Bacterium, Ardenticatena maritima Strain 110ST.</title>
        <authorList>
            <person name="Kawaichi S."/>
            <person name="Yoshida T."/>
            <person name="Sako Y."/>
            <person name="Nakamura R."/>
        </authorList>
    </citation>
    <scope>NUCLEOTIDE SEQUENCE [LARGE SCALE GENOMIC DNA]</scope>
    <source>
        <strain evidence="2 3">110S</strain>
    </source>
</reference>
<evidence type="ECO:0000256" key="1">
    <source>
        <dbReference type="SAM" id="MobiDB-lite"/>
    </source>
</evidence>